<evidence type="ECO:0000313" key="2">
    <source>
        <dbReference type="EMBL" id="MBG6139856.1"/>
    </source>
</evidence>
<proteinExistence type="predicted"/>
<evidence type="ECO:0000313" key="3">
    <source>
        <dbReference type="Proteomes" id="UP000622552"/>
    </source>
</evidence>
<dbReference type="RefSeq" id="WP_231398984.1">
    <property type="nucleotide sequence ID" value="NZ_BONS01000006.1"/>
</dbReference>
<reference evidence="2" key="1">
    <citation type="submission" date="2020-11" db="EMBL/GenBank/DDBJ databases">
        <title>Sequencing the genomes of 1000 actinobacteria strains.</title>
        <authorList>
            <person name="Klenk H.-P."/>
        </authorList>
    </citation>
    <scope>NUCLEOTIDE SEQUENCE</scope>
    <source>
        <strain evidence="2">DSM 45356</strain>
    </source>
</reference>
<dbReference type="EMBL" id="JADOUF010000001">
    <property type="protein sequence ID" value="MBG6139856.1"/>
    <property type="molecule type" value="Genomic_DNA"/>
</dbReference>
<dbReference type="AlphaFoldDB" id="A0A8J7GKH9"/>
<keyword evidence="3" id="KW-1185">Reference proteome</keyword>
<comment type="caution">
    <text evidence="2">The sequence shown here is derived from an EMBL/GenBank/DDBJ whole genome shotgun (WGS) entry which is preliminary data.</text>
</comment>
<gene>
    <name evidence="2" type="ORF">IW245_006050</name>
</gene>
<name>A0A8J7GKH9_9ACTN</name>
<sequence length="87" mass="9505">MLTHAATATTTSPATGILLMIAAAVTLCYALACWLAPFGYHRRCRGTGRTGPKLRQPCRRCRGTGRRLRIGRRIANGLADIHRDGTR</sequence>
<protein>
    <submittedName>
        <fullName evidence="2">Uncharacterized protein</fullName>
    </submittedName>
</protein>
<feature type="transmembrane region" description="Helical" evidence="1">
    <location>
        <begin position="17"/>
        <end position="40"/>
    </location>
</feature>
<keyword evidence="1" id="KW-0472">Membrane</keyword>
<organism evidence="2 3">
    <name type="scientific">Longispora fulva</name>
    <dbReference type="NCBI Taxonomy" id="619741"/>
    <lineage>
        <taxon>Bacteria</taxon>
        <taxon>Bacillati</taxon>
        <taxon>Actinomycetota</taxon>
        <taxon>Actinomycetes</taxon>
        <taxon>Micromonosporales</taxon>
        <taxon>Micromonosporaceae</taxon>
        <taxon>Longispora</taxon>
    </lineage>
</organism>
<keyword evidence="1" id="KW-1133">Transmembrane helix</keyword>
<accession>A0A8J7GKH9</accession>
<evidence type="ECO:0000256" key="1">
    <source>
        <dbReference type="SAM" id="Phobius"/>
    </source>
</evidence>
<keyword evidence="1" id="KW-0812">Transmembrane</keyword>
<dbReference type="Proteomes" id="UP000622552">
    <property type="component" value="Unassembled WGS sequence"/>
</dbReference>